<feature type="domain" description="HTH deoR-type" evidence="5">
    <location>
        <begin position="3"/>
        <end position="58"/>
    </location>
</feature>
<dbReference type="SUPFAM" id="SSF100950">
    <property type="entry name" value="NagB/RpiA/CoA transferase-like"/>
    <property type="match status" value="1"/>
</dbReference>
<dbReference type="Gene3D" id="3.40.50.1360">
    <property type="match status" value="1"/>
</dbReference>
<evidence type="ECO:0000313" key="7">
    <source>
        <dbReference type="Proteomes" id="UP001195624"/>
    </source>
</evidence>
<dbReference type="InterPro" id="IPR036390">
    <property type="entry name" value="WH_DNA-bd_sf"/>
</dbReference>
<dbReference type="PRINTS" id="PR00037">
    <property type="entry name" value="HTHLACR"/>
</dbReference>
<dbReference type="SMART" id="SM00420">
    <property type="entry name" value="HTH_DEOR"/>
    <property type="match status" value="1"/>
</dbReference>
<keyword evidence="3" id="KW-0238">DNA-binding</keyword>
<evidence type="ECO:0000313" key="6">
    <source>
        <dbReference type="EMBL" id="MBP2168944.1"/>
    </source>
</evidence>
<keyword evidence="1" id="KW-0678">Repressor</keyword>
<reference evidence="7" key="1">
    <citation type="submission" date="2023-07" db="EMBL/GenBank/DDBJ databases">
        <title>Genome mining of underrepresented organisms for secondary metabolites.</title>
        <authorList>
            <person name="D'Agostino P.M."/>
        </authorList>
    </citation>
    <scope>NUCLEOTIDE SEQUENCE [LARGE SCALE GENOMIC DNA]</scope>
    <source>
        <strain evidence="7">WS4403</strain>
    </source>
</reference>
<comment type="caution">
    <text evidence="6">The sequence shown here is derived from an EMBL/GenBank/DDBJ whole genome shotgun (WGS) entry which is preliminary data.</text>
</comment>
<protein>
    <submittedName>
        <fullName evidence="6">DeoR/GlpR family transcriptional regulator of sugar metabolism</fullName>
    </submittedName>
</protein>
<dbReference type="SUPFAM" id="SSF46785">
    <property type="entry name" value="Winged helix' DNA-binding domain"/>
    <property type="match status" value="1"/>
</dbReference>
<dbReference type="InterPro" id="IPR018356">
    <property type="entry name" value="Tscrpt_reg_HTH_DeoR_CS"/>
</dbReference>
<dbReference type="Pfam" id="PF08220">
    <property type="entry name" value="HTH_DeoR"/>
    <property type="match status" value="1"/>
</dbReference>
<dbReference type="PROSITE" id="PS00894">
    <property type="entry name" value="HTH_DEOR_1"/>
    <property type="match status" value="1"/>
</dbReference>
<name>A0ABS4P8H4_9GAMM</name>
<dbReference type="PROSITE" id="PS51000">
    <property type="entry name" value="HTH_DEOR_2"/>
    <property type="match status" value="1"/>
</dbReference>
<dbReference type="InterPro" id="IPR050313">
    <property type="entry name" value="Carb_Metab_HTH_regulators"/>
</dbReference>
<dbReference type="EMBL" id="JAGGMQ010000001">
    <property type="protein sequence ID" value="MBP2168944.1"/>
    <property type="molecule type" value="Genomic_DNA"/>
</dbReference>
<evidence type="ECO:0000256" key="2">
    <source>
        <dbReference type="ARBA" id="ARBA00023015"/>
    </source>
</evidence>
<keyword evidence="7" id="KW-1185">Reference proteome</keyword>
<dbReference type="SMART" id="SM01134">
    <property type="entry name" value="DeoRC"/>
    <property type="match status" value="1"/>
</dbReference>
<organism evidence="6 7">
    <name type="scientific">Winslowiella toletana</name>
    <dbReference type="NCBI Taxonomy" id="92490"/>
    <lineage>
        <taxon>Bacteria</taxon>
        <taxon>Pseudomonadati</taxon>
        <taxon>Pseudomonadota</taxon>
        <taxon>Gammaproteobacteria</taxon>
        <taxon>Enterobacterales</taxon>
        <taxon>Erwiniaceae</taxon>
        <taxon>Winslowiella</taxon>
    </lineage>
</organism>
<dbReference type="Pfam" id="PF00455">
    <property type="entry name" value="DeoRC"/>
    <property type="match status" value="1"/>
</dbReference>
<dbReference type="Proteomes" id="UP001195624">
    <property type="component" value="Unassembled WGS sequence"/>
</dbReference>
<accession>A0ABS4P8H4</accession>
<evidence type="ECO:0000256" key="3">
    <source>
        <dbReference type="ARBA" id="ARBA00023125"/>
    </source>
</evidence>
<proteinExistence type="predicted"/>
<sequence>MLQETRLHRIRALLSTLNQVSTERIIKELGISRETARRDIIELEALGVARRVHGGLVALDTAPEPPLTVRSAVQAKEKRAIARAAAQRLQSGQTLFLDAGSTTTMLADELRSMSGLTIITNSLHAALKLSAAEEHETLNNEVILLGGSMMAGAQQTRGELTVGEIYRYRADVALLSPVGIDSKSGASSFYPHEAAIARAMTQQATQLILLADHSKLGITSRMVYATSSEVSLLVTDSAAPKQPAFAALQNKLAEIVVA</sequence>
<evidence type="ECO:0000259" key="5">
    <source>
        <dbReference type="PROSITE" id="PS51000"/>
    </source>
</evidence>
<evidence type="ECO:0000256" key="1">
    <source>
        <dbReference type="ARBA" id="ARBA00022491"/>
    </source>
</evidence>
<dbReference type="PANTHER" id="PTHR30363:SF4">
    <property type="entry name" value="GLYCEROL-3-PHOSPHATE REGULON REPRESSOR"/>
    <property type="match status" value="1"/>
</dbReference>
<dbReference type="InterPro" id="IPR037171">
    <property type="entry name" value="NagB/RpiA_transferase-like"/>
</dbReference>
<dbReference type="InterPro" id="IPR014036">
    <property type="entry name" value="DeoR-like_C"/>
</dbReference>
<dbReference type="RefSeq" id="WP_017799736.1">
    <property type="nucleotide sequence ID" value="NZ_JAGGMQ010000001.1"/>
</dbReference>
<gene>
    <name evidence="6" type="ORF">J2125_002136</name>
</gene>
<dbReference type="PANTHER" id="PTHR30363">
    <property type="entry name" value="HTH-TYPE TRANSCRIPTIONAL REGULATOR SRLR-RELATED"/>
    <property type="match status" value="1"/>
</dbReference>
<dbReference type="InterPro" id="IPR001034">
    <property type="entry name" value="DeoR_HTH"/>
</dbReference>
<keyword evidence="2" id="KW-0805">Transcription regulation</keyword>
<keyword evidence="4" id="KW-0804">Transcription</keyword>
<evidence type="ECO:0000256" key="4">
    <source>
        <dbReference type="ARBA" id="ARBA00023163"/>
    </source>
</evidence>